<proteinExistence type="predicted"/>
<sequence length="262" mass="29974">MVNILMLILFSDSDSNKSMDFNNECSIGFSVLSSQMPCIIDVSSCNIEMNLLSPSSIKINETPITVPSSAGNIFMTLSDLTESHLYRVFCSKRRHSSSNSSCSTSIQQTSEQLYDQQIKPSSSHTTGNNKLHFIKGDQITTIGNLKLLWLIYGVDNFIYAGKRYDIFHTCIIDTGLFILYHAYKAHSDEFRNIFTYNSLDIYQIIWRTFQLVDAEGWTTARFYRLTEHNLLENRSSNGDYDLMDTMKAIKPFNLLNLCRNIL</sequence>
<organism evidence="1">
    <name type="scientific">Adineta vaga</name>
    <name type="common">Rotifer</name>
    <name type="synonym">Callidina vaga</name>
    <dbReference type="NCBI Taxonomy" id="104782"/>
    <lineage>
        <taxon>Eukaryota</taxon>
        <taxon>Metazoa</taxon>
        <taxon>Spiralia</taxon>
        <taxon>Gnathifera</taxon>
        <taxon>Rotifera</taxon>
        <taxon>Eurotatoria</taxon>
        <taxon>Bdelloidea</taxon>
        <taxon>Adinetida</taxon>
        <taxon>Adinetidae</taxon>
        <taxon>Adineta</taxon>
    </lineage>
</organism>
<evidence type="ECO:0000313" key="1">
    <source>
        <dbReference type="EMBL" id="ACD54669.1"/>
    </source>
</evidence>
<dbReference type="EMBL" id="EU643477">
    <property type="protein sequence ID" value="ACD54669.1"/>
    <property type="molecule type" value="Genomic_DNA"/>
</dbReference>
<dbReference type="AlphaFoldDB" id="B3G4C1"/>
<protein>
    <submittedName>
        <fullName evidence="1">Uncharacterized protein</fullName>
    </submittedName>
</protein>
<accession>B3G4C1</accession>
<reference evidence="1" key="1">
    <citation type="journal article" date="2008" name="Science">
        <title>Massive horizontal gene transfer in bdelloid rotifers.</title>
        <authorList>
            <person name="Gladyshev E.A."/>
            <person name="Meselson M.S."/>
            <person name="Arkhipova I.R."/>
        </authorList>
    </citation>
    <scope>NUCLEOTIDE SEQUENCE</scope>
</reference>
<name>B3G4C1_ADIVA</name>